<organism evidence="2 3">
    <name type="scientific">Romanomermis culicivorax</name>
    <name type="common">Nematode worm</name>
    <dbReference type="NCBI Taxonomy" id="13658"/>
    <lineage>
        <taxon>Eukaryota</taxon>
        <taxon>Metazoa</taxon>
        <taxon>Ecdysozoa</taxon>
        <taxon>Nematoda</taxon>
        <taxon>Enoplea</taxon>
        <taxon>Dorylaimia</taxon>
        <taxon>Mermithida</taxon>
        <taxon>Mermithoidea</taxon>
        <taxon>Mermithidae</taxon>
        <taxon>Romanomermis</taxon>
    </lineage>
</organism>
<name>A0A915I331_ROMCU</name>
<proteinExistence type="predicted"/>
<evidence type="ECO:0000313" key="3">
    <source>
        <dbReference type="WBParaSite" id="nRc.2.0.1.t08245-RA"/>
    </source>
</evidence>
<keyword evidence="1" id="KW-1133">Transmembrane helix</keyword>
<keyword evidence="1" id="KW-0812">Transmembrane</keyword>
<evidence type="ECO:0000256" key="1">
    <source>
        <dbReference type="SAM" id="Phobius"/>
    </source>
</evidence>
<accession>A0A915I331</accession>
<sequence>MENVLMINLPITLYYKPQKSTWHGKAVIIVSAIVLNLQLKLMLPTSEQDLCTCIFVIFSFKYSHCRCASCPTRLDPVAWRMMPFWFLFPRLFNFMNPILIPLLTIIHSFVSLIQAIGDVVVQ</sequence>
<keyword evidence="1" id="KW-0472">Membrane</keyword>
<feature type="transmembrane region" description="Helical" evidence="1">
    <location>
        <begin position="91"/>
        <end position="116"/>
    </location>
</feature>
<evidence type="ECO:0000313" key="2">
    <source>
        <dbReference type="Proteomes" id="UP000887565"/>
    </source>
</evidence>
<dbReference type="Proteomes" id="UP000887565">
    <property type="component" value="Unplaced"/>
</dbReference>
<protein>
    <submittedName>
        <fullName evidence="3">Uncharacterized protein</fullName>
    </submittedName>
</protein>
<dbReference type="WBParaSite" id="nRc.2.0.1.t08245-RA">
    <property type="protein sequence ID" value="nRc.2.0.1.t08245-RA"/>
    <property type="gene ID" value="nRc.2.0.1.g08245"/>
</dbReference>
<dbReference type="AlphaFoldDB" id="A0A915I331"/>
<keyword evidence="2" id="KW-1185">Reference proteome</keyword>
<reference evidence="3" key="1">
    <citation type="submission" date="2022-11" db="UniProtKB">
        <authorList>
            <consortium name="WormBaseParasite"/>
        </authorList>
    </citation>
    <scope>IDENTIFICATION</scope>
</reference>